<evidence type="ECO:0000313" key="2">
    <source>
        <dbReference type="EMBL" id="MBK1669198.1"/>
    </source>
</evidence>
<comment type="caution">
    <text evidence="2">The sequence shown here is derived from an EMBL/GenBank/DDBJ whole genome shotgun (WGS) entry which is preliminary data.</text>
</comment>
<evidence type="ECO:0000256" key="1">
    <source>
        <dbReference type="SAM" id="MobiDB-lite"/>
    </source>
</evidence>
<organism evidence="2 3">
    <name type="scientific">Rhodovibrio sodomensis</name>
    <dbReference type="NCBI Taxonomy" id="1088"/>
    <lineage>
        <taxon>Bacteria</taxon>
        <taxon>Pseudomonadati</taxon>
        <taxon>Pseudomonadota</taxon>
        <taxon>Alphaproteobacteria</taxon>
        <taxon>Rhodospirillales</taxon>
        <taxon>Rhodovibrionaceae</taxon>
        <taxon>Rhodovibrio</taxon>
    </lineage>
</organism>
<gene>
    <name evidence="2" type="ORF">CKO28_14265</name>
</gene>
<reference evidence="2 3" key="1">
    <citation type="journal article" date="2020" name="Microorganisms">
        <title>Osmotic Adaptation and Compatible Solute Biosynthesis of Phototrophic Bacteria as Revealed from Genome Analyses.</title>
        <authorList>
            <person name="Imhoff J.F."/>
            <person name="Rahn T."/>
            <person name="Kunzel S."/>
            <person name="Keller A."/>
            <person name="Neulinger S.C."/>
        </authorList>
    </citation>
    <scope>NUCLEOTIDE SEQUENCE [LARGE SCALE GENOMIC DNA]</scope>
    <source>
        <strain evidence="2 3">DSM 9895</strain>
    </source>
</reference>
<accession>A0ABS1DI59</accession>
<protein>
    <recommendedName>
        <fullName evidence="4">HTH marR-type domain-containing protein</fullName>
    </recommendedName>
</protein>
<evidence type="ECO:0008006" key="4">
    <source>
        <dbReference type="Google" id="ProtNLM"/>
    </source>
</evidence>
<dbReference type="EMBL" id="NRRL01000041">
    <property type="protein sequence ID" value="MBK1669198.1"/>
    <property type="molecule type" value="Genomic_DNA"/>
</dbReference>
<sequence>MEGQQRIAEWLDRVDWREALPEVCAAERALGRLDATLGHAPDCVREAWETRALLDEAVSALRIDGEHTSRVRLRLVESGRHHSRATDADIEGVDFAKRLRKLHSAENGKLPGGRPFLASGLHKGPEVLYEPGQGAEIDKRVHESDVSGALDALREEAETAFAEGQPAVAVAAAYCAVWHSDPPVPHDVGRSARAMAPCVLSRRAAGNAPKVFVSRAFENQPARWKPRMDPTEWAKAFADAVRRACGMATGDLSLIVEARRRMAEAAREETRKRTARLPLACDALLRCESLSASQLRKELAARGGDRLSEQAVRQMLAKLEKTGLVREATGHRHYRIYVPWWIRDADLRGDRDESPDLATYAAHAGDKAGEPIKPTPLPRRRDNADDDRELRDAMAALDEVLGRAKAVLEGGEGA</sequence>
<evidence type="ECO:0000313" key="3">
    <source>
        <dbReference type="Proteomes" id="UP001296873"/>
    </source>
</evidence>
<feature type="compositionally biased region" description="Basic and acidic residues" evidence="1">
    <location>
        <begin position="379"/>
        <end position="390"/>
    </location>
</feature>
<feature type="region of interest" description="Disordered" evidence="1">
    <location>
        <begin position="361"/>
        <end position="390"/>
    </location>
</feature>
<keyword evidence="3" id="KW-1185">Reference proteome</keyword>
<dbReference type="Proteomes" id="UP001296873">
    <property type="component" value="Unassembled WGS sequence"/>
</dbReference>
<dbReference type="RefSeq" id="WP_200341526.1">
    <property type="nucleotide sequence ID" value="NZ_NRRL01000041.1"/>
</dbReference>
<name>A0ABS1DI59_9PROT</name>
<proteinExistence type="predicted"/>